<gene>
    <name evidence="1" type="ORF">Plec18167_009026</name>
</gene>
<reference evidence="1 2" key="1">
    <citation type="journal article" date="2024" name="IMA Fungus">
        <title>IMA Genome - F19 : A genome assembly and annotation guide to empower mycologists, including annotated draft genome sequences of Ceratocystis pirilliformis, Diaporthe australafricana, Fusarium ophioides, Paecilomyces lecythidis, and Sporothrix stenoceras.</title>
        <authorList>
            <person name="Aylward J."/>
            <person name="Wilson A.M."/>
            <person name="Visagie C.M."/>
            <person name="Spraker J."/>
            <person name="Barnes I."/>
            <person name="Buitendag C."/>
            <person name="Ceriani C."/>
            <person name="Del Mar Angel L."/>
            <person name="du Plessis D."/>
            <person name="Fuchs T."/>
            <person name="Gasser K."/>
            <person name="Kramer D."/>
            <person name="Li W."/>
            <person name="Munsamy K."/>
            <person name="Piso A."/>
            <person name="Price J.L."/>
            <person name="Sonnekus B."/>
            <person name="Thomas C."/>
            <person name="van der Nest A."/>
            <person name="van Dijk A."/>
            <person name="van Heerden A."/>
            <person name="van Vuuren N."/>
            <person name="Yilmaz N."/>
            <person name="Duong T.A."/>
            <person name="van der Merwe N.A."/>
            <person name="Wingfield M.J."/>
            <person name="Wingfield B.D."/>
        </authorList>
    </citation>
    <scope>NUCLEOTIDE SEQUENCE [LARGE SCALE GENOMIC DNA]</scope>
    <source>
        <strain evidence="1 2">CMW 18167</strain>
    </source>
</reference>
<evidence type="ECO:0000313" key="1">
    <source>
        <dbReference type="EMBL" id="KAL1866569.1"/>
    </source>
</evidence>
<name>A0ABR3WTC1_9EURO</name>
<evidence type="ECO:0008006" key="3">
    <source>
        <dbReference type="Google" id="ProtNLM"/>
    </source>
</evidence>
<evidence type="ECO:0000313" key="2">
    <source>
        <dbReference type="Proteomes" id="UP001583193"/>
    </source>
</evidence>
<dbReference type="Proteomes" id="UP001583193">
    <property type="component" value="Unassembled WGS sequence"/>
</dbReference>
<comment type="caution">
    <text evidence="1">The sequence shown here is derived from an EMBL/GenBank/DDBJ whole genome shotgun (WGS) entry which is preliminary data.</text>
</comment>
<proteinExistence type="predicted"/>
<accession>A0ABR3WTC1</accession>
<organism evidence="1 2">
    <name type="scientific">Paecilomyces lecythidis</name>
    <dbReference type="NCBI Taxonomy" id="3004212"/>
    <lineage>
        <taxon>Eukaryota</taxon>
        <taxon>Fungi</taxon>
        <taxon>Dikarya</taxon>
        <taxon>Ascomycota</taxon>
        <taxon>Pezizomycotina</taxon>
        <taxon>Eurotiomycetes</taxon>
        <taxon>Eurotiomycetidae</taxon>
        <taxon>Eurotiales</taxon>
        <taxon>Thermoascaceae</taxon>
        <taxon>Paecilomyces</taxon>
    </lineage>
</organism>
<protein>
    <recommendedName>
        <fullName evidence="3">Profilin</fullName>
    </recommendedName>
</protein>
<dbReference type="EMBL" id="JAVDPF010000050">
    <property type="protein sequence ID" value="KAL1866569.1"/>
    <property type="molecule type" value="Genomic_DNA"/>
</dbReference>
<sequence>MAEQQTELGNWVDQLITTIFFQPDDDVSKNAMQNGFSPDLKICINGNHIPADEYKKLILATRATNDLEALNTRELLASNGAGNGDTGTVGHLSTFKLTDKKTGAAKTESSLTIATVDSKDGKRILRELAEIYHTQE</sequence>
<keyword evidence="2" id="KW-1185">Reference proteome</keyword>